<protein>
    <submittedName>
        <fullName evidence="1">Uncharacterized protein</fullName>
    </submittedName>
</protein>
<comment type="caution">
    <text evidence="1">The sequence shown here is derived from an EMBL/GenBank/DDBJ whole genome shotgun (WGS) entry which is preliminary data.</text>
</comment>
<organism evidence="1 2">
    <name type="scientific">Segatella copri</name>
    <dbReference type="NCBI Taxonomy" id="165179"/>
    <lineage>
        <taxon>Bacteria</taxon>
        <taxon>Pseudomonadati</taxon>
        <taxon>Bacteroidota</taxon>
        <taxon>Bacteroidia</taxon>
        <taxon>Bacteroidales</taxon>
        <taxon>Prevotellaceae</taxon>
        <taxon>Segatella</taxon>
    </lineage>
</organism>
<dbReference type="Proteomes" id="UP000384372">
    <property type="component" value="Unassembled WGS sequence"/>
</dbReference>
<evidence type="ECO:0000313" key="1">
    <source>
        <dbReference type="EMBL" id="MQP11012.1"/>
    </source>
</evidence>
<proteinExistence type="predicted"/>
<dbReference type="RefSeq" id="WP_158462838.1">
    <property type="nucleotide sequence ID" value="NZ_VZAD01000032.1"/>
</dbReference>
<accession>A0A6A7W9A4</accession>
<reference evidence="1 2" key="1">
    <citation type="submission" date="2019-09" db="EMBL/GenBank/DDBJ databases">
        <title>Distinct polysaccharide growth profiles of human intestinal Prevotella copri isolates.</title>
        <authorList>
            <person name="Fehlner-Peach H."/>
            <person name="Magnabosco C."/>
            <person name="Raghavan V."/>
            <person name="Scher J.U."/>
            <person name="Tett A."/>
            <person name="Cox L.M."/>
            <person name="Gottsegen C."/>
            <person name="Watters A."/>
            <person name="Wiltshire- Gordon J.D."/>
            <person name="Segata N."/>
            <person name="Bonneau R."/>
            <person name="Littman D.R."/>
        </authorList>
    </citation>
    <scope>NUCLEOTIDE SEQUENCE [LARGE SCALE GENOMIC DNA]</scope>
    <source>
        <strain evidence="2">iAQ1173</strain>
    </source>
</reference>
<dbReference type="AlphaFoldDB" id="A0A6A7W9A4"/>
<keyword evidence="2" id="KW-1185">Reference proteome</keyword>
<name>A0A6A7W9A4_9BACT</name>
<sequence length="215" mass="24894">MLDSISTNFARENTIYRGVRLWSMFNNPNKNYLCIKVNDTLIIVTDSELLFDTPLYSTTKERLAQDFSQASIVYCTDIPFRAYVVAEGDTLIYERNSITSPKYNLSRGIVRNNIVNPNKNLFVGDSLDGLFKKIGLWDKRVLDYADKSNVCIFINTEAIKYHSRLRDESNFILKCEFNAVFVQIVNNKIYGVEYGLFGRYGMKEDLSLREYMDAM</sequence>
<gene>
    <name evidence="1" type="ORF">F7D20_03325</name>
</gene>
<evidence type="ECO:0000313" key="2">
    <source>
        <dbReference type="Proteomes" id="UP000384372"/>
    </source>
</evidence>
<dbReference type="EMBL" id="VZAD01000032">
    <property type="protein sequence ID" value="MQP11012.1"/>
    <property type="molecule type" value="Genomic_DNA"/>
</dbReference>